<gene>
    <name evidence="3" type="ORF">J8273_3338</name>
</gene>
<feature type="coiled-coil region" evidence="1">
    <location>
        <begin position="142"/>
        <end position="207"/>
    </location>
</feature>
<accession>A0A8J6E9E1</accession>
<feature type="region of interest" description="Disordered" evidence="2">
    <location>
        <begin position="19"/>
        <end position="117"/>
    </location>
</feature>
<organism evidence="3 4">
    <name type="scientific">Carpediemonas membranifera</name>
    <dbReference type="NCBI Taxonomy" id="201153"/>
    <lineage>
        <taxon>Eukaryota</taxon>
        <taxon>Metamonada</taxon>
        <taxon>Carpediemonas-like organisms</taxon>
        <taxon>Carpediemonas</taxon>
    </lineage>
</organism>
<reference evidence="3" key="1">
    <citation type="submission" date="2021-05" db="EMBL/GenBank/DDBJ databases">
        <title>A free-living protist that lacks canonical eukaryotic 1 DNA replication and segregation systems.</title>
        <authorList>
            <person name="Salas-Leiva D.E."/>
            <person name="Tromer E.C."/>
            <person name="Curtis B.A."/>
            <person name="Jerlstrom-Hultqvist J."/>
            <person name="Kolisko M."/>
            <person name="Yi Z."/>
            <person name="Salas-Leiva J.S."/>
            <person name="Gallot-Lavallee L."/>
            <person name="Kops G.J.P.L."/>
            <person name="Archibald J.M."/>
            <person name="Simpson A.G.B."/>
            <person name="Roger A.J."/>
        </authorList>
    </citation>
    <scope>NUCLEOTIDE SEQUENCE</scope>
    <source>
        <strain evidence="3">BICM</strain>
    </source>
</reference>
<evidence type="ECO:0000256" key="2">
    <source>
        <dbReference type="SAM" id="MobiDB-lite"/>
    </source>
</evidence>
<comment type="caution">
    <text evidence="3">The sequence shown here is derived from an EMBL/GenBank/DDBJ whole genome shotgun (WGS) entry which is preliminary data.</text>
</comment>
<keyword evidence="4" id="KW-1185">Reference proteome</keyword>
<feature type="region of interest" description="Disordered" evidence="2">
    <location>
        <begin position="296"/>
        <end position="317"/>
    </location>
</feature>
<evidence type="ECO:0000313" key="3">
    <source>
        <dbReference type="EMBL" id="KAG9393205.1"/>
    </source>
</evidence>
<evidence type="ECO:0000313" key="4">
    <source>
        <dbReference type="Proteomes" id="UP000717585"/>
    </source>
</evidence>
<dbReference type="Proteomes" id="UP000717585">
    <property type="component" value="Unassembled WGS sequence"/>
</dbReference>
<feature type="compositionally biased region" description="Polar residues" evidence="2">
    <location>
        <begin position="104"/>
        <end position="115"/>
    </location>
</feature>
<keyword evidence="1" id="KW-0175">Coiled coil</keyword>
<feature type="compositionally biased region" description="Polar residues" evidence="2">
    <location>
        <begin position="19"/>
        <end position="59"/>
    </location>
</feature>
<sequence length="409" mass="46189">MEDGDAGIPALLKRVQATLESNRTPYKANFSSEASDELTMTNTSPLFTGESSTSESILRSRNRPHRSDFPTPTIDRSALSALQASPGTPKKRTRPNPPKERENTSNAPAKDTPSQPCIVLDGYVSEKLDYLQKDLTSEMERRKRAEQMTDEVTAELKRVKEESYEKDTAIRRLKDQAETLQAKLDGFQSLAEEKLALESQLKDANHLLESDRHMSYENMAQLTRRTTELEVTSGTMAAELEAARAKYLTADDERVELRARLAKLTGDYNTLRHKAFELEIHNTELSAELSATQKQVWGLTSPASQKQPADTPEDGEKDKTIAQLTKDLAHARAELRTYEEVSVTTSKDLLVHRLREQRGRQADLSNAKAERARLEEENGRLRAALLEVRQEVDEVKRWKDRLVVSGWGR</sequence>
<dbReference type="EMBL" id="JAHDYR010000025">
    <property type="protein sequence ID" value="KAG9393205.1"/>
    <property type="molecule type" value="Genomic_DNA"/>
</dbReference>
<name>A0A8J6E9E1_9EUKA</name>
<dbReference type="AlphaFoldDB" id="A0A8J6E9E1"/>
<feature type="coiled-coil region" evidence="1">
    <location>
        <begin position="321"/>
        <end position="391"/>
    </location>
</feature>
<protein>
    <submittedName>
        <fullName evidence="3">Chromosome partition protein Smc</fullName>
    </submittedName>
</protein>
<feature type="coiled-coil region" evidence="1">
    <location>
        <begin position="240"/>
        <end position="274"/>
    </location>
</feature>
<evidence type="ECO:0000256" key="1">
    <source>
        <dbReference type="SAM" id="Coils"/>
    </source>
</evidence>
<proteinExistence type="predicted"/>